<dbReference type="Pfam" id="PF10988">
    <property type="entry name" value="DUF2807"/>
    <property type="match status" value="1"/>
</dbReference>
<evidence type="ECO:0000256" key="1">
    <source>
        <dbReference type="SAM" id="SignalP"/>
    </source>
</evidence>
<feature type="signal peptide" evidence="1">
    <location>
        <begin position="1"/>
        <end position="24"/>
    </location>
</feature>
<reference evidence="3 4" key="1">
    <citation type="submission" date="2024-01" db="EMBL/GenBank/DDBJ databases">
        <title>Pedobacter sp. nov., isolated from oil-contaminated soil.</title>
        <authorList>
            <person name="Le N.T.T."/>
        </authorList>
    </citation>
    <scope>NUCLEOTIDE SEQUENCE [LARGE SCALE GENOMIC DNA]</scope>
    <source>
        <strain evidence="3 4">VNH31</strain>
    </source>
</reference>
<feature type="domain" description="Putative auto-transporter adhesin head GIN" evidence="2">
    <location>
        <begin position="35"/>
        <end position="177"/>
    </location>
</feature>
<feature type="chain" id="PRO_5045805479" evidence="1">
    <location>
        <begin position="25"/>
        <end position="199"/>
    </location>
</feature>
<organism evidence="3 4">
    <name type="scientific">Pedobacter flavus</name>
    <dbReference type="NCBI Taxonomy" id="3113906"/>
    <lineage>
        <taxon>Bacteria</taxon>
        <taxon>Pseudomonadati</taxon>
        <taxon>Bacteroidota</taxon>
        <taxon>Sphingobacteriia</taxon>
        <taxon>Sphingobacteriales</taxon>
        <taxon>Sphingobacteriaceae</taxon>
        <taxon>Pedobacter</taxon>
    </lineage>
</organism>
<proteinExistence type="predicted"/>
<comment type="caution">
    <text evidence="3">The sequence shown here is derived from an EMBL/GenBank/DDBJ whole genome shotgun (WGS) entry which is preliminary data.</text>
</comment>
<protein>
    <submittedName>
        <fullName evidence="3">DUF2807 domain-containing protein</fullName>
    </submittedName>
</protein>
<evidence type="ECO:0000313" key="3">
    <source>
        <dbReference type="EMBL" id="MEE1885373.1"/>
    </source>
</evidence>
<dbReference type="InterPro" id="IPR021255">
    <property type="entry name" value="DUF2807"/>
</dbReference>
<sequence length="199" mass="21599">MKMSIKSLIAIVLTTLTISTAAVASDVTVLSEVKNFNKINVSGNVEVILVQSNEEKVQVYNDYYKNNALVQSKNGVLNISSYEKERLTVVVTFKNIEKLTASDNAIVNSYNALSALGLEVNLKHQAVANLNLNTINLNTQVTGTSNLILEGSTLSHQANIFNVASVNLNKFTADNTSFATKNTRVAKTNNDGEFNNLGK</sequence>
<keyword evidence="1" id="KW-0732">Signal</keyword>
<evidence type="ECO:0000259" key="2">
    <source>
        <dbReference type="Pfam" id="PF10988"/>
    </source>
</evidence>
<gene>
    <name evidence="3" type="ORF">VRU49_08080</name>
</gene>
<name>A0ABU7H229_9SPHI</name>
<dbReference type="RefSeq" id="WP_330146271.1">
    <property type="nucleotide sequence ID" value="NZ_JAZDQU010000002.1"/>
</dbReference>
<dbReference type="Gene3D" id="2.160.20.120">
    <property type="match status" value="1"/>
</dbReference>
<evidence type="ECO:0000313" key="4">
    <source>
        <dbReference type="Proteomes" id="UP001337681"/>
    </source>
</evidence>
<dbReference type="EMBL" id="JAZDQU010000002">
    <property type="protein sequence ID" value="MEE1885373.1"/>
    <property type="molecule type" value="Genomic_DNA"/>
</dbReference>
<dbReference type="Proteomes" id="UP001337681">
    <property type="component" value="Unassembled WGS sequence"/>
</dbReference>
<keyword evidence="4" id="KW-1185">Reference proteome</keyword>
<accession>A0ABU7H229</accession>